<dbReference type="EMBL" id="PDGH01000081">
    <property type="protein sequence ID" value="POB48144.1"/>
    <property type="molecule type" value="Genomic_DNA"/>
</dbReference>
<gene>
    <name evidence="1" type="ORF">CRN52_10460</name>
</gene>
<name>A0A2S3R378_VIBVL</name>
<sequence>MSNKTFRLAEHYTHIQHFITDDGEDINKLYKKHGECITECLFLSHLAESLESRSCHESLSAIADELIEFELAKFQPPELIPIYNGPKLFKGEIVYFSYNALVAKITSYQFPTWQVLLTVVERTTYSVLPNFKSQAHIELSAVSL</sequence>
<evidence type="ECO:0000313" key="2">
    <source>
        <dbReference type="Proteomes" id="UP000237466"/>
    </source>
</evidence>
<dbReference type="AlphaFoldDB" id="A0A2S3R378"/>
<comment type="caution">
    <text evidence="1">The sequence shown here is derived from an EMBL/GenBank/DDBJ whole genome shotgun (WGS) entry which is preliminary data.</text>
</comment>
<reference evidence="1 2" key="1">
    <citation type="journal article" date="2018" name="Front. Microbiol.">
        <title>Phylogeny of Vibrio vulnificus from the Analysis of the Core-Genome: Implications for Intra-Species Taxonomy.</title>
        <authorList>
            <person name="Roig F.J."/>
            <person name="Gonzalez-Candelas F."/>
            <person name="Sanjuan E."/>
            <person name="Fouz B."/>
            <person name="Feil E.J."/>
            <person name="Llorens C."/>
            <person name="Baker-Austin C."/>
            <person name="Oliver J.D."/>
            <person name="Danin-Poleg Y."/>
            <person name="Gibas C.J."/>
            <person name="Kashi Y."/>
            <person name="Gulig P.A."/>
            <person name="Morrison S.S."/>
            <person name="Amaro C."/>
        </authorList>
    </citation>
    <scope>NUCLEOTIDE SEQUENCE [LARGE SCALE GENOMIC DNA]</scope>
    <source>
        <strain evidence="1 2">CECT4608</strain>
    </source>
</reference>
<accession>A0A2S3R378</accession>
<proteinExistence type="predicted"/>
<dbReference type="RefSeq" id="WP_103200288.1">
    <property type="nucleotide sequence ID" value="NZ_PDGH01000081.1"/>
</dbReference>
<protein>
    <submittedName>
        <fullName evidence="1">Uncharacterized protein</fullName>
    </submittedName>
</protein>
<dbReference type="Proteomes" id="UP000237466">
    <property type="component" value="Unassembled WGS sequence"/>
</dbReference>
<organism evidence="1 2">
    <name type="scientific">Vibrio vulnificus</name>
    <dbReference type="NCBI Taxonomy" id="672"/>
    <lineage>
        <taxon>Bacteria</taxon>
        <taxon>Pseudomonadati</taxon>
        <taxon>Pseudomonadota</taxon>
        <taxon>Gammaproteobacteria</taxon>
        <taxon>Vibrionales</taxon>
        <taxon>Vibrionaceae</taxon>
        <taxon>Vibrio</taxon>
    </lineage>
</organism>
<evidence type="ECO:0000313" key="1">
    <source>
        <dbReference type="EMBL" id="POB48144.1"/>
    </source>
</evidence>